<comment type="subunit">
    <text evidence="11">Heterodimer of a large membrane-associated beta subunit and a small pyruvoyl-containing alpha subunit.</text>
</comment>
<dbReference type="UniPathway" id="UPA00558">
    <property type="reaction ID" value="UER00616"/>
</dbReference>
<comment type="subcellular location">
    <subcellularLocation>
        <location evidence="11">Cell membrane</location>
        <topology evidence="11">Peripheral membrane protein</topology>
    </subcellularLocation>
</comment>
<dbReference type="Proteomes" id="UP000007652">
    <property type="component" value="Unassembled WGS sequence"/>
</dbReference>
<dbReference type="STRING" id="857293.CAAU_0708"/>
<dbReference type="PANTHER" id="PTHR35809">
    <property type="entry name" value="ARCHAETIDYLSERINE DECARBOXYLASE PROENZYME-RELATED"/>
    <property type="match status" value="1"/>
</dbReference>
<evidence type="ECO:0000313" key="14">
    <source>
        <dbReference type="Proteomes" id="UP000007652"/>
    </source>
</evidence>
<sequence>MRLKIRPESFPYALILFIVFVVFYFINKLLSILPLLLILFVLFFFRDPERNIITDEKCFLSPADGKVIEISEIYEDQFFKSKAIKVSIFLSLFNIHVNRSPITGKVTYKSYRPGKYLPAFKSHASEINERNTIGIENDYTKVLVHQITGFVARRIVCWSNIGDFLKQGERFGLIKFGSCTEIIVPIDTEIKVKVGDSVKGGLTVIGVIK</sequence>
<keyword evidence="3 11" id="KW-0210">Decarboxylase</keyword>
<evidence type="ECO:0000256" key="5">
    <source>
        <dbReference type="ARBA" id="ARBA00023136"/>
    </source>
</evidence>
<evidence type="ECO:0000256" key="8">
    <source>
        <dbReference type="ARBA" id="ARBA00023239"/>
    </source>
</evidence>
<dbReference type="AlphaFoldDB" id="I7LIA4"/>
<comment type="similarity">
    <text evidence="11">Belongs to the phosphatidylserine decarboxylase family. PSD-A subfamily.</text>
</comment>
<feature type="site" description="Cleavage (non-hydrolytic); by autocatalysis" evidence="11">
    <location>
        <begin position="177"/>
        <end position="178"/>
    </location>
</feature>
<keyword evidence="7 11" id="KW-0594">Phospholipid biosynthesis</keyword>
<keyword evidence="10 11" id="KW-0670">Pyruvate</keyword>
<comment type="PTM">
    <text evidence="11">Is synthesized initially as an inactive proenzyme. Formation of the active enzyme involves a self-maturation process in which the active site pyruvoyl group is generated from an internal serine residue via an autocatalytic post-translational modification. Two non-identical subunits are generated from the proenzyme in this reaction, and the pyruvate is formed at the N-terminus of the alpha chain, which is derived from the carboxyl end of the proenzyme. The post-translation cleavage follows an unusual pathway, termed non-hydrolytic serinolysis, in which the side chain hydroxyl group of the serine supplies its oxygen atom to form the C-terminus of the beta chain, while the remainder of the serine residue undergoes an oxidative deamination to produce ammonia and the pyruvoyl prosthetic group on the alpha chain.</text>
</comment>
<comment type="pathway">
    <text evidence="11">Phospholipid metabolism; phosphatidylethanolamine biosynthesis; phosphatidylethanolamine from CDP-diacylglycerol: step 2/2.</text>
</comment>
<evidence type="ECO:0000313" key="13">
    <source>
        <dbReference type="EMBL" id="CCJ32792.1"/>
    </source>
</evidence>
<protein>
    <recommendedName>
        <fullName evidence="11">Phosphatidylserine decarboxylase proenzyme</fullName>
        <ecNumber evidence="11">4.1.1.65</ecNumber>
    </recommendedName>
    <component>
        <recommendedName>
            <fullName evidence="11">Phosphatidylserine decarboxylase alpha chain</fullName>
        </recommendedName>
    </component>
    <component>
        <recommendedName>
            <fullName evidence="11">Phosphatidylserine decarboxylase beta chain</fullName>
        </recommendedName>
    </component>
</protein>
<dbReference type="EMBL" id="CAKP01000032">
    <property type="protein sequence ID" value="CCJ32792.1"/>
    <property type="molecule type" value="Genomic_DNA"/>
</dbReference>
<keyword evidence="12" id="KW-0812">Transmembrane</keyword>
<feature type="active site" description="Schiff-base intermediate with substrate; via pyruvic acid" evidence="11">
    <location>
        <position position="178"/>
    </location>
</feature>
<dbReference type="eggNOG" id="COG0688">
    <property type="taxonomic scope" value="Bacteria"/>
</dbReference>
<dbReference type="GO" id="GO:0004609">
    <property type="term" value="F:phosphatidylserine decarboxylase activity"/>
    <property type="evidence" value="ECO:0007669"/>
    <property type="project" value="UniProtKB-UniRule"/>
</dbReference>
<feature type="modified residue" description="Pyruvic acid (Ser); by autocatalysis" evidence="11">
    <location>
        <position position="178"/>
    </location>
</feature>
<dbReference type="GO" id="GO:0006646">
    <property type="term" value="P:phosphatidylethanolamine biosynthetic process"/>
    <property type="evidence" value="ECO:0007669"/>
    <property type="project" value="UniProtKB-UniRule"/>
</dbReference>
<comment type="caution">
    <text evidence="13">The sequence shown here is derived from an EMBL/GenBank/DDBJ whole genome shotgun (WGS) entry which is preliminary data.</text>
</comment>
<evidence type="ECO:0000256" key="2">
    <source>
        <dbReference type="ARBA" id="ARBA00022516"/>
    </source>
</evidence>
<dbReference type="InterPro" id="IPR003817">
    <property type="entry name" value="PS_Dcarbxylase"/>
</dbReference>
<feature type="transmembrane region" description="Helical" evidence="12">
    <location>
        <begin position="12"/>
        <end position="45"/>
    </location>
</feature>
<feature type="chain" id="PRO_5023277006" description="Phosphatidylserine decarboxylase beta chain" evidence="11">
    <location>
        <begin position="1"/>
        <end position="177"/>
    </location>
</feature>
<organism evidence="13 14">
    <name type="scientific">Caloramator australicus RC3</name>
    <dbReference type="NCBI Taxonomy" id="857293"/>
    <lineage>
        <taxon>Bacteria</taxon>
        <taxon>Bacillati</taxon>
        <taxon>Bacillota</taxon>
        <taxon>Clostridia</taxon>
        <taxon>Eubacteriales</taxon>
        <taxon>Clostridiaceae</taxon>
        <taxon>Caloramator</taxon>
    </lineage>
</organism>
<dbReference type="Pfam" id="PF02666">
    <property type="entry name" value="PS_Dcarbxylase"/>
    <property type="match status" value="1"/>
</dbReference>
<gene>
    <name evidence="11" type="primary">psd</name>
    <name evidence="13" type="ORF">CAAU_0708</name>
</gene>
<evidence type="ECO:0000256" key="1">
    <source>
        <dbReference type="ARBA" id="ARBA00022475"/>
    </source>
</evidence>
<feature type="chain" id="PRO_5023277005" description="Phosphatidylserine decarboxylase alpha chain" evidence="11">
    <location>
        <begin position="178"/>
        <end position="209"/>
    </location>
</feature>
<dbReference type="HAMAP" id="MF_00664">
    <property type="entry name" value="PS_decarb_PSD_A"/>
    <property type="match status" value="1"/>
</dbReference>
<keyword evidence="8 11" id="KW-0456">Lyase</keyword>
<dbReference type="RefSeq" id="WP_008908068.1">
    <property type="nucleotide sequence ID" value="NZ_CAKP01000032.1"/>
</dbReference>
<proteinExistence type="inferred from homology"/>
<accession>I7LIA4</accession>
<name>I7LIA4_9CLOT</name>
<keyword evidence="1 11" id="KW-1003">Cell membrane</keyword>
<evidence type="ECO:0000256" key="12">
    <source>
        <dbReference type="SAM" id="Phobius"/>
    </source>
</evidence>
<evidence type="ECO:0000256" key="9">
    <source>
        <dbReference type="ARBA" id="ARBA00023264"/>
    </source>
</evidence>
<comment type="function">
    <text evidence="11">Catalyzes the formation of phosphatidylethanolamine (PtdEtn) from phosphatidylserine (PtdSer).</text>
</comment>
<dbReference type="PANTHER" id="PTHR35809:SF1">
    <property type="entry name" value="ARCHAETIDYLSERINE DECARBOXYLASE PROENZYME-RELATED"/>
    <property type="match status" value="1"/>
</dbReference>
<dbReference type="NCBIfam" id="NF003678">
    <property type="entry name" value="PRK05305.1-2"/>
    <property type="match status" value="1"/>
</dbReference>
<keyword evidence="6 11" id="KW-0865">Zymogen</keyword>
<keyword evidence="14" id="KW-1185">Reference proteome</keyword>
<keyword evidence="5 11" id="KW-0472">Membrane</keyword>
<keyword evidence="12" id="KW-1133">Transmembrane helix</keyword>
<keyword evidence="9 11" id="KW-1208">Phospholipid metabolism</keyword>
<comment type="catalytic activity">
    <reaction evidence="11">
        <text>a 1,2-diacyl-sn-glycero-3-phospho-L-serine + H(+) = a 1,2-diacyl-sn-glycero-3-phosphoethanolamine + CO2</text>
        <dbReference type="Rhea" id="RHEA:20828"/>
        <dbReference type="ChEBI" id="CHEBI:15378"/>
        <dbReference type="ChEBI" id="CHEBI:16526"/>
        <dbReference type="ChEBI" id="CHEBI:57262"/>
        <dbReference type="ChEBI" id="CHEBI:64612"/>
        <dbReference type="EC" id="4.1.1.65"/>
    </reaction>
</comment>
<evidence type="ECO:0000256" key="3">
    <source>
        <dbReference type="ARBA" id="ARBA00022793"/>
    </source>
</evidence>
<dbReference type="GO" id="GO:0005886">
    <property type="term" value="C:plasma membrane"/>
    <property type="evidence" value="ECO:0007669"/>
    <property type="project" value="UniProtKB-SubCell"/>
</dbReference>
<evidence type="ECO:0000256" key="11">
    <source>
        <dbReference type="HAMAP-Rule" id="MF_00664"/>
    </source>
</evidence>
<evidence type="ECO:0000256" key="10">
    <source>
        <dbReference type="ARBA" id="ARBA00023317"/>
    </source>
</evidence>
<evidence type="ECO:0000256" key="6">
    <source>
        <dbReference type="ARBA" id="ARBA00023145"/>
    </source>
</evidence>
<dbReference type="EC" id="4.1.1.65" evidence="11"/>
<reference evidence="13 14" key="1">
    <citation type="journal article" date="2011" name="J. Bacteriol.">
        <title>Draft genome sequence of Caloramator australicus strain RC3T, a thermoanaerobe from the Great Artesian Basin of Australia.</title>
        <authorList>
            <person name="Ogg C.D."/>
            <person name="Patel B.K.C."/>
        </authorList>
    </citation>
    <scope>NUCLEOTIDE SEQUENCE [LARGE SCALE GENOMIC DNA]</scope>
    <source>
        <strain evidence="13 14">RC3</strain>
    </source>
</reference>
<dbReference type="NCBIfam" id="NF003685">
    <property type="entry name" value="PRK05305.2-5"/>
    <property type="match status" value="1"/>
</dbReference>
<dbReference type="OrthoDB" id="9790893at2"/>
<comment type="cofactor">
    <cofactor evidence="11">
        <name>pyruvate</name>
        <dbReference type="ChEBI" id="CHEBI:15361"/>
    </cofactor>
    <text evidence="11">Binds 1 pyruvoyl group covalently per subunit.</text>
</comment>
<dbReference type="InterPro" id="IPR033175">
    <property type="entry name" value="PSD-A"/>
</dbReference>
<keyword evidence="4 11" id="KW-0443">Lipid metabolism</keyword>
<evidence type="ECO:0000256" key="7">
    <source>
        <dbReference type="ARBA" id="ARBA00023209"/>
    </source>
</evidence>
<evidence type="ECO:0000256" key="4">
    <source>
        <dbReference type="ARBA" id="ARBA00023098"/>
    </source>
</evidence>
<keyword evidence="2 11" id="KW-0444">Lipid biosynthesis</keyword>